<dbReference type="InParanoid" id="B4D2G0"/>
<accession>B4D2G0</accession>
<dbReference type="PANTHER" id="PTHR43861:SF1">
    <property type="entry name" value="TRANS-ACONITATE 2-METHYLTRANSFERASE"/>
    <property type="match status" value="1"/>
</dbReference>
<reference evidence="2 3" key="1">
    <citation type="journal article" date="2011" name="J. Bacteriol.">
        <title>Genome sequence of Chthoniobacter flavus Ellin428, an aerobic heterotrophic soil bacterium.</title>
        <authorList>
            <person name="Kant R."/>
            <person name="van Passel M.W."/>
            <person name="Palva A."/>
            <person name="Lucas S."/>
            <person name="Lapidus A."/>
            <person name="Glavina Del Rio T."/>
            <person name="Dalin E."/>
            <person name="Tice H."/>
            <person name="Bruce D."/>
            <person name="Goodwin L."/>
            <person name="Pitluck S."/>
            <person name="Larimer F.W."/>
            <person name="Land M.L."/>
            <person name="Hauser L."/>
            <person name="Sangwan P."/>
            <person name="de Vos W.M."/>
            <person name="Janssen P.H."/>
            <person name="Smidt H."/>
        </authorList>
    </citation>
    <scope>NUCLEOTIDE SEQUENCE [LARGE SCALE GENOMIC DNA]</scope>
    <source>
        <strain evidence="2 3">Ellin428</strain>
    </source>
</reference>
<dbReference type="eggNOG" id="COG2226">
    <property type="taxonomic scope" value="Bacteria"/>
</dbReference>
<dbReference type="AlphaFoldDB" id="B4D2G0"/>
<organism evidence="2 3">
    <name type="scientific">Chthoniobacter flavus Ellin428</name>
    <dbReference type="NCBI Taxonomy" id="497964"/>
    <lineage>
        <taxon>Bacteria</taxon>
        <taxon>Pseudomonadati</taxon>
        <taxon>Verrucomicrobiota</taxon>
        <taxon>Spartobacteria</taxon>
        <taxon>Chthoniobacterales</taxon>
        <taxon>Chthoniobacteraceae</taxon>
        <taxon>Chthoniobacter</taxon>
    </lineage>
</organism>
<dbReference type="GO" id="GO:0032259">
    <property type="term" value="P:methylation"/>
    <property type="evidence" value="ECO:0007669"/>
    <property type="project" value="UniProtKB-KW"/>
</dbReference>
<dbReference type="InterPro" id="IPR013216">
    <property type="entry name" value="Methyltransf_11"/>
</dbReference>
<dbReference type="GO" id="GO:0008757">
    <property type="term" value="F:S-adenosylmethionine-dependent methyltransferase activity"/>
    <property type="evidence" value="ECO:0007669"/>
    <property type="project" value="InterPro"/>
</dbReference>
<dbReference type="Proteomes" id="UP000005824">
    <property type="component" value="Unassembled WGS sequence"/>
</dbReference>
<keyword evidence="2" id="KW-0808">Transferase</keyword>
<dbReference type="SUPFAM" id="SSF53335">
    <property type="entry name" value="S-adenosyl-L-methionine-dependent methyltransferases"/>
    <property type="match status" value="1"/>
</dbReference>
<dbReference type="EMBL" id="ABVL01000008">
    <property type="protein sequence ID" value="EDY19400.1"/>
    <property type="molecule type" value="Genomic_DNA"/>
</dbReference>
<evidence type="ECO:0000313" key="3">
    <source>
        <dbReference type="Proteomes" id="UP000005824"/>
    </source>
</evidence>
<dbReference type="Gene3D" id="3.40.50.150">
    <property type="entry name" value="Vaccinia Virus protein VP39"/>
    <property type="match status" value="1"/>
</dbReference>
<dbReference type="InterPro" id="IPR029063">
    <property type="entry name" value="SAM-dependent_MTases_sf"/>
</dbReference>
<dbReference type="PANTHER" id="PTHR43861">
    <property type="entry name" value="TRANS-ACONITATE 2-METHYLTRANSFERASE-RELATED"/>
    <property type="match status" value="1"/>
</dbReference>
<evidence type="ECO:0000259" key="1">
    <source>
        <dbReference type="Pfam" id="PF08241"/>
    </source>
</evidence>
<name>B4D2G0_9BACT</name>
<dbReference type="STRING" id="497964.CfE428DRAFT_3085"/>
<comment type="caution">
    <text evidence="2">The sequence shown here is derived from an EMBL/GenBank/DDBJ whole genome shotgun (WGS) entry which is preliminary data.</text>
</comment>
<protein>
    <submittedName>
        <fullName evidence="2">Methyltransferase type 11</fullName>
    </submittedName>
</protein>
<sequence>MSNPLKLQASRFWPSLKRLYAGAPSIAMCRVPELEFAALLPLDGKTLDHCCGDGIFASLAWPQGRFTAGCDIDGRAVEQCRKRGRHESVEECDAAKGLPYADATFDLVFNNSALEHIPDVDAALREIARVTKPGGTFAFNVLNHRYFEWWPGDEASRTGYREWQPFFHALTREEWAERLRNAGFSVESVRGYFVRGSAQELALLDCEFSGLALRQRPSELVTKFRRMGRLKKWLWWRRLGNFAWTAEDDAGAGYFITAKRL</sequence>
<dbReference type="RefSeq" id="WP_006980410.1">
    <property type="nucleotide sequence ID" value="NZ_ABVL01000008.1"/>
</dbReference>
<feature type="domain" description="Methyltransferase type 11" evidence="1">
    <location>
        <begin position="47"/>
        <end position="139"/>
    </location>
</feature>
<keyword evidence="2" id="KW-0489">Methyltransferase</keyword>
<dbReference type="CDD" id="cd02440">
    <property type="entry name" value="AdoMet_MTases"/>
    <property type="match status" value="1"/>
</dbReference>
<proteinExistence type="predicted"/>
<evidence type="ECO:0000313" key="2">
    <source>
        <dbReference type="EMBL" id="EDY19400.1"/>
    </source>
</evidence>
<keyword evidence="3" id="KW-1185">Reference proteome</keyword>
<gene>
    <name evidence="2" type="ORF">CfE428DRAFT_3085</name>
</gene>
<dbReference type="Pfam" id="PF08241">
    <property type="entry name" value="Methyltransf_11"/>
    <property type="match status" value="1"/>
</dbReference>